<dbReference type="InterPro" id="IPR029044">
    <property type="entry name" value="Nucleotide-diphossugar_trans"/>
</dbReference>
<dbReference type="STRING" id="1855383.SAMN05216548_101389"/>
<feature type="region of interest" description="Disordered" evidence="12">
    <location>
        <begin position="704"/>
        <end position="738"/>
    </location>
</feature>
<evidence type="ECO:0000313" key="15">
    <source>
        <dbReference type="EMBL" id="SEP74339.1"/>
    </source>
</evidence>
<dbReference type="InterPro" id="IPR001173">
    <property type="entry name" value="Glyco_trans_2-like"/>
</dbReference>
<dbReference type="NCBIfam" id="NF003956">
    <property type="entry name" value="PRK05454.1-3"/>
    <property type="match status" value="1"/>
</dbReference>
<gene>
    <name evidence="15" type="ORF">SAMN05216548_101389</name>
</gene>
<evidence type="ECO:0000313" key="16">
    <source>
        <dbReference type="Proteomes" id="UP000199647"/>
    </source>
</evidence>
<evidence type="ECO:0000256" key="2">
    <source>
        <dbReference type="ARBA" id="ARBA00005001"/>
    </source>
</evidence>
<dbReference type="Proteomes" id="UP000199647">
    <property type="component" value="Unassembled WGS sequence"/>
</dbReference>
<evidence type="ECO:0000256" key="5">
    <source>
        <dbReference type="ARBA" id="ARBA00022475"/>
    </source>
</evidence>
<evidence type="ECO:0000256" key="4">
    <source>
        <dbReference type="ARBA" id="ARBA00020585"/>
    </source>
</evidence>
<evidence type="ECO:0000256" key="3">
    <source>
        <dbReference type="ARBA" id="ARBA00009337"/>
    </source>
</evidence>
<name>A0A1H9ACE7_9HYPH</name>
<feature type="transmembrane region" description="Helical" evidence="13">
    <location>
        <begin position="45"/>
        <end position="63"/>
    </location>
</feature>
<dbReference type="NCBIfam" id="NF003962">
    <property type="entry name" value="PRK05454.2-5"/>
    <property type="match status" value="1"/>
</dbReference>
<dbReference type="RefSeq" id="WP_092494890.1">
    <property type="nucleotide sequence ID" value="NZ_FOFG01000001.1"/>
</dbReference>
<dbReference type="Gene3D" id="3.90.550.10">
    <property type="entry name" value="Spore Coat Polysaccharide Biosynthesis Protein SpsA, Chain A"/>
    <property type="match status" value="1"/>
</dbReference>
<reference evidence="15 16" key="1">
    <citation type="submission" date="2016-10" db="EMBL/GenBank/DDBJ databases">
        <authorList>
            <person name="de Groot N.N."/>
        </authorList>
    </citation>
    <scope>NUCLEOTIDE SEQUENCE [LARGE SCALE GENOMIC DNA]</scope>
    <source>
        <strain evidence="15 16">A52C2</strain>
    </source>
</reference>
<sequence>MTKDAGLTFRPGMAMPAREPLDMPVQRLRKAPAGVRFDAIDSRVAIARLITFVGAILLLGYGIEEMIEVVSPGGITILEWIMTGLFAITFGWIAMAATTALAGALMPPRRVSRELPPEGLKSRTALVMPVYHEDPIRTTATLRTMAEDIAAKGVAHAFEIVILSDSTDPDSWIRETIAVGRLAEQLSGVMPVWYRRRWFNTAKKAGNIKDFVEQWGGRYDHMLVLDADSLMTAETLIALAAGMEADPRLGILQTVPALAGGTSVFARMQQFAGRIHGPIVARGLASWSGSDGNYWGHNAIIRTAAFAACCGLPELPGRKPFGGPIMSHDFVEAALMRRAGWRVEMANDLFGSWEESPPSLIDVAVRDRRWAQGNLQHASVIPTRGFVWASRMHFITGIMSYLASPLWLALIIAGLSLSAQAQFIRPEYFSSNFQLFPTWPSFDSARMIRLFMLTMLVLFLPKIFGMVRAMFHRDLRRAAGGPIGLVVSVLVEIILSALYAPVMMLVHTRHVIDILAGRDSGWSAQRRNAQTGWGEAWFHHRWHTLFGVFLMLVCVLLTPAILAWLSPVLLGLIFSIPLSLISGSSRLGGAMRRLTLLRIPEEAFPDAIFARREELEAEAPPLPVDAIAAIATDETSRNLHFERSTPAPPRKRGEPEADYLTAAEKIREGNDLEEVLGWLHRKERLHIASSRILVEQLSALPRDGRSHNATAGEALPHPVSPAPSAEIGPSSVVTAAQA</sequence>
<feature type="transmembrane region" description="Helical" evidence="13">
    <location>
        <begin position="444"/>
        <end position="467"/>
    </location>
</feature>
<dbReference type="GO" id="GO:0016758">
    <property type="term" value="F:hexosyltransferase activity"/>
    <property type="evidence" value="ECO:0007669"/>
    <property type="project" value="TreeGrafter"/>
</dbReference>
<evidence type="ECO:0000256" key="7">
    <source>
        <dbReference type="ARBA" id="ARBA00022676"/>
    </source>
</evidence>
<keyword evidence="7" id="KW-0328">Glycosyltransferase</keyword>
<keyword evidence="8 15" id="KW-0808">Transferase</keyword>
<evidence type="ECO:0000256" key="10">
    <source>
        <dbReference type="ARBA" id="ARBA00022989"/>
    </source>
</evidence>
<dbReference type="PANTHER" id="PTHR43867">
    <property type="entry name" value="CELLULOSE SYNTHASE CATALYTIC SUBUNIT A [UDP-FORMING]"/>
    <property type="match status" value="1"/>
</dbReference>
<dbReference type="InterPro" id="IPR050321">
    <property type="entry name" value="Glycosyltr_2/OpgH_subfam"/>
</dbReference>
<evidence type="ECO:0000256" key="9">
    <source>
        <dbReference type="ARBA" id="ARBA00022692"/>
    </source>
</evidence>
<dbReference type="AlphaFoldDB" id="A0A1H9ACE7"/>
<feature type="region of interest" description="Disordered" evidence="12">
    <location>
        <begin position="638"/>
        <end position="657"/>
    </location>
</feature>
<keyword evidence="16" id="KW-1185">Reference proteome</keyword>
<feature type="transmembrane region" description="Helical" evidence="13">
    <location>
        <begin position="401"/>
        <end position="424"/>
    </location>
</feature>
<comment type="subcellular location">
    <subcellularLocation>
        <location evidence="1">Cell inner membrane</location>
        <topology evidence="1">Multi-pass membrane protein</topology>
    </subcellularLocation>
</comment>
<evidence type="ECO:0000256" key="11">
    <source>
        <dbReference type="ARBA" id="ARBA00023136"/>
    </source>
</evidence>
<dbReference type="Pfam" id="PF13632">
    <property type="entry name" value="Glyco_trans_2_3"/>
    <property type="match status" value="1"/>
</dbReference>
<keyword evidence="9 13" id="KW-0812">Transmembrane</keyword>
<feature type="transmembrane region" description="Helical" evidence="13">
    <location>
        <begin position="479"/>
        <end position="500"/>
    </location>
</feature>
<evidence type="ECO:0000259" key="14">
    <source>
        <dbReference type="Pfam" id="PF13632"/>
    </source>
</evidence>
<keyword evidence="6" id="KW-0997">Cell inner membrane</keyword>
<dbReference type="SUPFAM" id="SSF53448">
    <property type="entry name" value="Nucleotide-diphospho-sugar transferases"/>
    <property type="match status" value="1"/>
</dbReference>
<evidence type="ECO:0000256" key="13">
    <source>
        <dbReference type="SAM" id="Phobius"/>
    </source>
</evidence>
<proteinExistence type="inferred from homology"/>
<keyword evidence="5" id="KW-1003">Cell membrane</keyword>
<keyword evidence="11 13" id="KW-0472">Membrane</keyword>
<feature type="domain" description="Glycosyltransferase 2-like" evidence="14">
    <location>
        <begin position="223"/>
        <end position="413"/>
    </location>
</feature>
<dbReference type="NCBIfam" id="NF003958">
    <property type="entry name" value="PRK05454.2-1"/>
    <property type="match status" value="1"/>
</dbReference>
<dbReference type="OrthoDB" id="9775281at2"/>
<dbReference type="EMBL" id="FOFG01000001">
    <property type="protein sequence ID" value="SEP74339.1"/>
    <property type="molecule type" value="Genomic_DNA"/>
</dbReference>
<organism evidence="15 16">
    <name type="scientific">Faunimonas pinastri</name>
    <dbReference type="NCBI Taxonomy" id="1855383"/>
    <lineage>
        <taxon>Bacteria</taxon>
        <taxon>Pseudomonadati</taxon>
        <taxon>Pseudomonadota</taxon>
        <taxon>Alphaproteobacteria</taxon>
        <taxon>Hyphomicrobiales</taxon>
        <taxon>Afifellaceae</taxon>
        <taxon>Faunimonas</taxon>
    </lineage>
</organism>
<protein>
    <recommendedName>
        <fullName evidence="4">Glucans biosynthesis glucosyltransferase H</fullName>
    </recommendedName>
</protein>
<accession>A0A1H9ACE7</accession>
<feature type="transmembrane region" description="Helical" evidence="13">
    <location>
        <begin position="83"/>
        <end position="105"/>
    </location>
</feature>
<keyword evidence="10 13" id="KW-1133">Transmembrane helix</keyword>
<evidence type="ECO:0000256" key="12">
    <source>
        <dbReference type="SAM" id="MobiDB-lite"/>
    </source>
</evidence>
<feature type="transmembrane region" description="Helical" evidence="13">
    <location>
        <begin position="545"/>
        <end position="576"/>
    </location>
</feature>
<evidence type="ECO:0000256" key="6">
    <source>
        <dbReference type="ARBA" id="ARBA00022519"/>
    </source>
</evidence>
<comment type="pathway">
    <text evidence="2">Glycan metabolism; osmoregulated periplasmic glucan (OPG) biosynthesis.</text>
</comment>
<comment type="similarity">
    <text evidence="3">Belongs to the glycosyltransferase 2 family. OpgH subfamily.</text>
</comment>
<dbReference type="CDD" id="cd04191">
    <property type="entry name" value="Glucan_BSP_MdoH"/>
    <property type="match status" value="1"/>
</dbReference>
<dbReference type="GO" id="GO:0005886">
    <property type="term" value="C:plasma membrane"/>
    <property type="evidence" value="ECO:0007669"/>
    <property type="project" value="UniProtKB-SubCell"/>
</dbReference>
<evidence type="ECO:0000256" key="8">
    <source>
        <dbReference type="ARBA" id="ARBA00022679"/>
    </source>
</evidence>
<dbReference type="PANTHER" id="PTHR43867:SF5">
    <property type="entry name" value="GLUCANS BIOSYNTHESIS GLUCOSYLTRANSFERASE H"/>
    <property type="match status" value="1"/>
</dbReference>
<evidence type="ECO:0000256" key="1">
    <source>
        <dbReference type="ARBA" id="ARBA00004429"/>
    </source>
</evidence>